<dbReference type="InterPro" id="IPR003682">
    <property type="entry name" value="rRNA_ssu_MeTfrase_G"/>
</dbReference>
<evidence type="ECO:0000313" key="7">
    <source>
        <dbReference type="EMBL" id="WCL54579.1"/>
    </source>
</evidence>
<accession>A0AAE9XWG7</accession>
<keyword evidence="2 6" id="KW-0698">rRNA processing</keyword>
<sequence length="210" mass="23247">MAAYTAERLAADLAVPRETLAKLEAYAALLVKWQKAKNLVSDTTIPDLWRRHFLDSAQLYPLIRKAKGEGDFTFLDIGSGAGFPGLVLSVMGLGHAHMVESNGKKCSFMGQVSRETSALATIHNERIEALETFPVDFITSRACAKVGQLLDWGRPFIGPNTEFWLLKGEGAEDELTEAMKAWKMDVDRFQSLSDDKGVILRLTAVQPRFS</sequence>
<dbReference type="GO" id="GO:0070043">
    <property type="term" value="F:rRNA (guanine-N7-)-methyltransferase activity"/>
    <property type="evidence" value="ECO:0007669"/>
    <property type="project" value="UniProtKB-UniRule"/>
</dbReference>
<feature type="binding site" evidence="6">
    <location>
        <position position="78"/>
    </location>
    <ligand>
        <name>S-adenosyl-L-methionine</name>
        <dbReference type="ChEBI" id="CHEBI:59789"/>
    </ligand>
</feature>
<feature type="binding site" evidence="6">
    <location>
        <position position="83"/>
    </location>
    <ligand>
        <name>S-adenosyl-L-methionine</name>
        <dbReference type="ChEBI" id="CHEBI:59789"/>
    </ligand>
</feature>
<dbReference type="PIRSF" id="PIRSF003078">
    <property type="entry name" value="GidB"/>
    <property type="match status" value="1"/>
</dbReference>
<dbReference type="KEGG" id="gso:PH603_02255"/>
<dbReference type="RefSeq" id="WP_289504298.1">
    <property type="nucleotide sequence ID" value="NZ_CP116805.1"/>
</dbReference>
<dbReference type="GO" id="GO:0005829">
    <property type="term" value="C:cytosol"/>
    <property type="evidence" value="ECO:0007669"/>
    <property type="project" value="TreeGrafter"/>
</dbReference>
<name>A0AAE9XWG7_9PROT</name>
<feature type="binding site" evidence="6">
    <location>
        <position position="141"/>
    </location>
    <ligand>
        <name>S-adenosyl-L-methionine</name>
        <dbReference type="ChEBI" id="CHEBI:59789"/>
    </ligand>
</feature>
<comment type="catalytic activity">
    <reaction evidence="6">
        <text>guanosine(527) in 16S rRNA + S-adenosyl-L-methionine = N(7)-methylguanosine(527) in 16S rRNA + S-adenosyl-L-homocysteine</text>
        <dbReference type="Rhea" id="RHEA:42732"/>
        <dbReference type="Rhea" id="RHEA-COMP:10209"/>
        <dbReference type="Rhea" id="RHEA-COMP:10210"/>
        <dbReference type="ChEBI" id="CHEBI:57856"/>
        <dbReference type="ChEBI" id="CHEBI:59789"/>
        <dbReference type="ChEBI" id="CHEBI:74269"/>
        <dbReference type="ChEBI" id="CHEBI:74480"/>
        <dbReference type="EC" id="2.1.1.170"/>
    </reaction>
</comment>
<evidence type="ECO:0000256" key="4">
    <source>
        <dbReference type="ARBA" id="ARBA00022679"/>
    </source>
</evidence>
<protein>
    <recommendedName>
        <fullName evidence="6">Ribosomal RNA small subunit methyltransferase G</fullName>
        <ecNumber evidence="6">2.1.1.170</ecNumber>
    </recommendedName>
    <alternativeName>
        <fullName evidence="6">16S rRNA 7-methylguanosine methyltransferase</fullName>
        <shortName evidence="6">16S rRNA m7G methyltransferase</shortName>
    </alternativeName>
</protein>
<feature type="binding site" evidence="6">
    <location>
        <begin position="127"/>
        <end position="128"/>
    </location>
    <ligand>
        <name>S-adenosyl-L-methionine</name>
        <dbReference type="ChEBI" id="CHEBI:59789"/>
    </ligand>
</feature>
<proteinExistence type="inferred from homology"/>
<dbReference type="SUPFAM" id="SSF53335">
    <property type="entry name" value="S-adenosyl-L-methionine-dependent methyltransferases"/>
    <property type="match status" value="1"/>
</dbReference>
<evidence type="ECO:0000256" key="3">
    <source>
        <dbReference type="ARBA" id="ARBA00022603"/>
    </source>
</evidence>
<keyword evidence="8" id="KW-1185">Reference proteome</keyword>
<dbReference type="Pfam" id="PF02527">
    <property type="entry name" value="GidB"/>
    <property type="match status" value="1"/>
</dbReference>
<evidence type="ECO:0000256" key="2">
    <source>
        <dbReference type="ARBA" id="ARBA00022552"/>
    </source>
</evidence>
<evidence type="ECO:0000256" key="6">
    <source>
        <dbReference type="HAMAP-Rule" id="MF_00074"/>
    </source>
</evidence>
<comment type="function">
    <text evidence="6">Specifically methylates the N7 position of guanine in position 527 of 16S rRNA.</text>
</comment>
<comment type="subcellular location">
    <subcellularLocation>
        <location evidence="6">Cytoplasm</location>
    </subcellularLocation>
</comment>
<evidence type="ECO:0000256" key="5">
    <source>
        <dbReference type="ARBA" id="ARBA00022691"/>
    </source>
</evidence>
<keyword evidence="5 6" id="KW-0949">S-adenosyl-L-methionine</keyword>
<comment type="caution">
    <text evidence="6">Lacks conserved residue(s) required for the propagation of feature annotation.</text>
</comment>
<dbReference type="Proteomes" id="UP001217500">
    <property type="component" value="Chromosome"/>
</dbReference>
<dbReference type="PANTHER" id="PTHR31760">
    <property type="entry name" value="S-ADENOSYL-L-METHIONINE-DEPENDENT METHYLTRANSFERASES SUPERFAMILY PROTEIN"/>
    <property type="match status" value="1"/>
</dbReference>
<organism evidence="7 8">
    <name type="scientific">Gimibacter soli</name>
    <dbReference type="NCBI Taxonomy" id="3024400"/>
    <lineage>
        <taxon>Bacteria</taxon>
        <taxon>Pseudomonadati</taxon>
        <taxon>Pseudomonadota</taxon>
        <taxon>Alphaproteobacteria</taxon>
        <taxon>Kordiimonadales</taxon>
        <taxon>Temperatibacteraceae</taxon>
        <taxon>Gimibacter</taxon>
    </lineage>
</organism>
<dbReference type="HAMAP" id="MF_00074">
    <property type="entry name" value="16SrRNA_methyltr_G"/>
    <property type="match status" value="1"/>
</dbReference>
<dbReference type="PANTHER" id="PTHR31760:SF0">
    <property type="entry name" value="S-ADENOSYL-L-METHIONINE-DEPENDENT METHYLTRANSFERASES SUPERFAMILY PROTEIN"/>
    <property type="match status" value="1"/>
</dbReference>
<dbReference type="NCBIfam" id="TIGR00138">
    <property type="entry name" value="rsmG_gidB"/>
    <property type="match status" value="1"/>
</dbReference>
<dbReference type="Gene3D" id="3.40.50.150">
    <property type="entry name" value="Vaccinia Virus protein VP39"/>
    <property type="match status" value="1"/>
</dbReference>
<reference evidence="7" key="1">
    <citation type="submission" date="2023-01" db="EMBL/GenBank/DDBJ databases">
        <title>The genome sequence of Kordiimonadaceae bacterium 6D33.</title>
        <authorList>
            <person name="Liu Y."/>
        </authorList>
    </citation>
    <scope>NUCLEOTIDE SEQUENCE</scope>
    <source>
        <strain evidence="7">6D33</strain>
    </source>
</reference>
<dbReference type="EC" id="2.1.1.170" evidence="6"/>
<keyword evidence="3 6" id="KW-0489">Methyltransferase</keyword>
<keyword evidence="1 6" id="KW-0963">Cytoplasm</keyword>
<dbReference type="InterPro" id="IPR029063">
    <property type="entry name" value="SAM-dependent_MTases_sf"/>
</dbReference>
<evidence type="ECO:0000313" key="8">
    <source>
        <dbReference type="Proteomes" id="UP001217500"/>
    </source>
</evidence>
<dbReference type="EMBL" id="CP116805">
    <property type="protein sequence ID" value="WCL54579.1"/>
    <property type="molecule type" value="Genomic_DNA"/>
</dbReference>
<dbReference type="AlphaFoldDB" id="A0AAE9XWG7"/>
<gene>
    <name evidence="6 7" type="primary">rsmG</name>
    <name evidence="7" type="ORF">PH603_02255</name>
</gene>
<keyword evidence="4 6" id="KW-0808">Transferase</keyword>
<comment type="similarity">
    <text evidence="6">Belongs to the methyltransferase superfamily. RNA methyltransferase RsmG family.</text>
</comment>
<evidence type="ECO:0000256" key="1">
    <source>
        <dbReference type="ARBA" id="ARBA00022490"/>
    </source>
</evidence>